<evidence type="ECO:0000313" key="1">
    <source>
        <dbReference type="EMBL" id="RDV07383.1"/>
    </source>
</evidence>
<dbReference type="AlphaFoldDB" id="A0A371BJ36"/>
<name>A0A371BJ36_9SPHN</name>
<reference evidence="2" key="1">
    <citation type="submission" date="2018-08" db="EMBL/GenBank/DDBJ databases">
        <authorList>
            <person name="Kim S.-J."/>
            <person name="Jung G.-Y."/>
        </authorList>
    </citation>
    <scope>NUCLEOTIDE SEQUENCE [LARGE SCALE GENOMIC DNA]</scope>
    <source>
        <strain evidence="2">GY_G</strain>
    </source>
</reference>
<dbReference type="Pfam" id="PF12599">
    <property type="entry name" value="DUF3768"/>
    <property type="match status" value="1"/>
</dbReference>
<accession>A0A371BJ36</accession>
<organism evidence="1 2">
    <name type="scientific">Sphingorhabdus pulchriflava</name>
    <dbReference type="NCBI Taxonomy" id="2292257"/>
    <lineage>
        <taxon>Bacteria</taxon>
        <taxon>Pseudomonadati</taxon>
        <taxon>Pseudomonadota</taxon>
        <taxon>Alphaproteobacteria</taxon>
        <taxon>Sphingomonadales</taxon>
        <taxon>Sphingomonadaceae</taxon>
        <taxon>Sphingorhabdus</taxon>
    </lineage>
</organism>
<dbReference type="Proteomes" id="UP000263833">
    <property type="component" value="Unassembled WGS sequence"/>
</dbReference>
<proteinExistence type="predicted"/>
<evidence type="ECO:0000313" key="2">
    <source>
        <dbReference type="Proteomes" id="UP000263833"/>
    </source>
</evidence>
<gene>
    <name evidence="1" type="ORF">DXH95_08540</name>
</gene>
<sequence>METTRKDSCVQRTERIRELNDAFRTTGKDGLTLITPGIQQLGIYAQLLIVDQIRTFDAFDEANDPYREHDFGSIDFQGQRIFWKIDCYDLDMEMYSPDPTDPEVTARVLTIMLASEY</sequence>
<keyword evidence="2" id="KW-1185">Reference proteome</keyword>
<dbReference type="EMBL" id="QRGP01000001">
    <property type="protein sequence ID" value="RDV07383.1"/>
    <property type="molecule type" value="Genomic_DNA"/>
</dbReference>
<dbReference type="RefSeq" id="WP_115548928.1">
    <property type="nucleotide sequence ID" value="NZ_QRGP01000001.1"/>
</dbReference>
<dbReference type="InterPro" id="IPR022243">
    <property type="entry name" value="DUF3768"/>
</dbReference>
<dbReference type="OrthoDB" id="1495368at2"/>
<comment type="caution">
    <text evidence="1">The sequence shown here is derived from an EMBL/GenBank/DDBJ whole genome shotgun (WGS) entry which is preliminary data.</text>
</comment>
<protein>
    <submittedName>
        <fullName evidence="1">DUF3768 domain-containing protein</fullName>
    </submittedName>
</protein>